<evidence type="ECO:0000256" key="4">
    <source>
        <dbReference type="ARBA" id="ARBA00022729"/>
    </source>
</evidence>
<evidence type="ECO:0000313" key="7">
    <source>
        <dbReference type="Proteomes" id="UP000184315"/>
    </source>
</evidence>
<protein>
    <submittedName>
        <fullName evidence="6">Sulfate-binding protein</fullName>
    </submittedName>
</protein>
<keyword evidence="5" id="KW-0574">Periplasm</keyword>
<evidence type="ECO:0000256" key="5">
    <source>
        <dbReference type="ARBA" id="ARBA00022764"/>
    </source>
</evidence>
<keyword evidence="7" id="KW-1185">Reference proteome</keyword>
<accession>A0A1J1LGF9</accession>
<evidence type="ECO:0000256" key="1">
    <source>
        <dbReference type="ARBA" id="ARBA00004418"/>
    </source>
</evidence>
<dbReference type="OrthoDB" id="9802127at2"/>
<comment type="subcellular location">
    <subcellularLocation>
        <location evidence="1">Periplasm</location>
    </subcellularLocation>
</comment>
<dbReference type="GO" id="GO:0140104">
    <property type="term" value="F:molecular carrier activity"/>
    <property type="evidence" value="ECO:0007669"/>
    <property type="project" value="InterPro"/>
</dbReference>
<sequence length="370" mass="41676">MFYRQLQKWMDSRFWILSHSFLFLLLASLSFSLLLPACNRYTVSPSPLPPTDEITPRRQPIELSLVSYAVTRAAYAEIIPMFKEKWHREHHQDVRIRQSYAGSSTQTRAVINGFPADVVHLALALDTNKIQEAGLIQPGWEQEVPNQGIVAHSVGAIVTRAGNPKHIRTWSDLAKPGVSVITADPKTSGIARWNFLALWGAITQTGGTETEALNFVTQVYRNVAVLAKDARESTDLFLRQNQGDVLINYENEMILSAQNGLAKNTLVIIPDVNISIDNPIAIVDKYVDRRETREVAEAFVKFLFTPEAQRAFTKVGFRPLDPIASQKFPPIKKLFNAEDLGGWNNIQDKFFKDNGIFDQIQLEIKNTGSR</sequence>
<dbReference type="GO" id="GO:1902358">
    <property type="term" value="P:sulfate transmembrane transport"/>
    <property type="evidence" value="ECO:0007669"/>
    <property type="project" value="InterPro"/>
</dbReference>
<evidence type="ECO:0000313" key="6">
    <source>
        <dbReference type="EMBL" id="CUR31603.1"/>
    </source>
</evidence>
<dbReference type="Pfam" id="PF13531">
    <property type="entry name" value="SBP_bac_11"/>
    <property type="match status" value="1"/>
</dbReference>
<dbReference type="NCBIfam" id="TIGR00971">
    <property type="entry name" value="3a0106s03"/>
    <property type="match status" value="1"/>
</dbReference>
<dbReference type="RefSeq" id="WP_072718421.1">
    <property type="nucleotide sequence ID" value="NZ_LN889782.1"/>
</dbReference>
<keyword evidence="4" id="KW-0732">Signal</keyword>
<name>A0A1J1LGF9_9CYAN</name>
<dbReference type="GO" id="GO:0042597">
    <property type="term" value="C:periplasmic space"/>
    <property type="evidence" value="ECO:0007669"/>
    <property type="project" value="UniProtKB-SubCell"/>
</dbReference>
<dbReference type="AlphaFoldDB" id="A0A1J1LGF9"/>
<dbReference type="InterPro" id="IPR005669">
    <property type="entry name" value="Thiosulph/SO4-bd"/>
</dbReference>
<dbReference type="SUPFAM" id="SSF53850">
    <property type="entry name" value="Periplasmic binding protein-like II"/>
    <property type="match status" value="1"/>
</dbReference>
<dbReference type="Proteomes" id="UP000184315">
    <property type="component" value="Unassembled WGS sequence"/>
</dbReference>
<gene>
    <name evidence="6" type="primary">sbpA</name>
    <name evidence="6" type="ORF">PL9214291194</name>
</gene>
<proteinExistence type="inferred from homology"/>
<dbReference type="CDD" id="cd01005">
    <property type="entry name" value="PBP2_CysP"/>
    <property type="match status" value="1"/>
</dbReference>
<dbReference type="EMBL" id="CZDF01000132">
    <property type="protein sequence ID" value="CUR31603.1"/>
    <property type="molecule type" value="Genomic_DNA"/>
</dbReference>
<dbReference type="Gene3D" id="3.40.190.10">
    <property type="entry name" value="Periplasmic binding protein-like II"/>
    <property type="match status" value="2"/>
</dbReference>
<dbReference type="PANTHER" id="PTHR30368">
    <property type="entry name" value="SULFATE-BINDING PROTEIN"/>
    <property type="match status" value="1"/>
</dbReference>
<organism evidence="6 7">
    <name type="scientific">Planktothrix tepida PCC 9214</name>
    <dbReference type="NCBI Taxonomy" id="671072"/>
    <lineage>
        <taxon>Bacteria</taxon>
        <taxon>Bacillati</taxon>
        <taxon>Cyanobacteriota</taxon>
        <taxon>Cyanophyceae</taxon>
        <taxon>Oscillatoriophycideae</taxon>
        <taxon>Oscillatoriales</taxon>
        <taxon>Microcoleaceae</taxon>
        <taxon>Planktothrix</taxon>
    </lineage>
</organism>
<dbReference type="STRING" id="671072.PL9214291194"/>
<dbReference type="PANTHER" id="PTHR30368:SF2">
    <property type="entry name" value="SULFATE-BINDING PROTEIN"/>
    <property type="match status" value="1"/>
</dbReference>
<evidence type="ECO:0000256" key="2">
    <source>
        <dbReference type="ARBA" id="ARBA00006099"/>
    </source>
</evidence>
<reference evidence="7" key="1">
    <citation type="submission" date="2015-10" db="EMBL/GenBank/DDBJ databases">
        <authorList>
            <person name="Regsiter A."/>
            <person name="william w."/>
        </authorList>
    </citation>
    <scope>NUCLEOTIDE SEQUENCE [LARGE SCALE GENOMIC DNA]</scope>
</reference>
<evidence type="ECO:0000256" key="3">
    <source>
        <dbReference type="ARBA" id="ARBA00022448"/>
    </source>
</evidence>
<comment type="similarity">
    <text evidence="2">Belongs to the prokaryotic sulfate-binding protein family.</text>
</comment>
<keyword evidence="3" id="KW-0813">Transport</keyword>